<evidence type="ECO:0000313" key="4">
    <source>
        <dbReference type="Proteomes" id="UP000769766"/>
    </source>
</evidence>
<reference evidence="3" key="1">
    <citation type="submission" date="2020-07" db="EMBL/GenBank/DDBJ databases">
        <title>Huge and variable diversity of episymbiotic CPR bacteria and DPANN archaea in groundwater ecosystems.</title>
        <authorList>
            <person name="He C.Y."/>
            <person name="Keren R."/>
            <person name="Whittaker M."/>
            <person name="Farag I.F."/>
            <person name="Doudna J."/>
            <person name="Cate J.H.D."/>
            <person name="Banfield J.F."/>
        </authorList>
    </citation>
    <scope>NUCLEOTIDE SEQUENCE</scope>
    <source>
        <strain evidence="3">NC_groundwater_672_Ag_B-0.1um_62_36</strain>
    </source>
</reference>
<name>A0A932FWL7_UNCTE</name>
<dbReference type="Pfam" id="PF18480">
    <property type="entry name" value="DUF5615"/>
    <property type="match status" value="1"/>
</dbReference>
<feature type="region of interest" description="Disordered" evidence="1">
    <location>
        <begin position="46"/>
        <end position="97"/>
    </location>
</feature>
<evidence type="ECO:0000259" key="2">
    <source>
        <dbReference type="Pfam" id="PF18480"/>
    </source>
</evidence>
<evidence type="ECO:0000256" key="1">
    <source>
        <dbReference type="SAM" id="MobiDB-lite"/>
    </source>
</evidence>
<proteinExistence type="predicted"/>
<dbReference type="InterPro" id="IPR041049">
    <property type="entry name" value="DUF5615"/>
</dbReference>
<evidence type="ECO:0000313" key="3">
    <source>
        <dbReference type="EMBL" id="MBI2876462.1"/>
    </source>
</evidence>
<dbReference type="Proteomes" id="UP000769766">
    <property type="component" value="Unassembled WGS sequence"/>
</dbReference>
<comment type="caution">
    <text evidence="3">The sequence shown here is derived from an EMBL/GenBank/DDBJ whole genome shotgun (WGS) entry which is preliminary data.</text>
</comment>
<accession>A0A932FWL7</accession>
<gene>
    <name evidence="3" type="ORF">HYY20_06235</name>
</gene>
<protein>
    <submittedName>
        <fullName evidence="3">DUF5615 family PIN-like protein</fullName>
    </submittedName>
</protein>
<feature type="domain" description="DUF5615" evidence="2">
    <location>
        <begin position="1"/>
        <end position="32"/>
    </location>
</feature>
<organism evidence="3 4">
    <name type="scientific">Tectimicrobiota bacterium</name>
    <dbReference type="NCBI Taxonomy" id="2528274"/>
    <lineage>
        <taxon>Bacteria</taxon>
        <taxon>Pseudomonadati</taxon>
        <taxon>Nitrospinota/Tectimicrobiota group</taxon>
        <taxon>Candidatus Tectimicrobiota</taxon>
    </lineage>
</organism>
<sequence>MKFLVDNALSPFVAEGLRQAGHNAVHVRDSGSMAIGGKSWTQFKSTEARKDFLPPRASGSTTRHTAKERSSSFATGLPAITRSGTSKSPTWPDRTVS</sequence>
<dbReference type="AlphaFoldDB" id="A0A932FWL7"/>
<dbReference type="EMBL" id="JACPRF010000190">
    <property type="protein sequence ID" value="MBI2876462.1"/>
    <property type="molecule type" value="Genomic_DNA"/>
</dbReference>